<proteinExistence type="predicted"/>
<feature type="region of interest" description="Disordered" evidence="1">
    <location>
        <begin position="1"/>
        <end position="56"/>
    </location>
</feature>
<sequence>MSEKTQDELQDIENLEPGADVEAPEAETDEEQSEIEEEAPEEPEVEDPEAEEEEQLTIRRCFTIPFGISDEIDMINKELGSSFSSIVRVAFSDPQRYRVLLETAKKLEAGMSLEKLGKLAHER</sequence>
<dbReference type="AlphaFoldDB" id="X1KG85"/>
<feature type="compositionally biased region" description="Acidic residues" evidence="1">
    <location>
        <begin position="22"/>
        <end position="55"/>
    </location>
</feature>
<evidence type="ECO:0000256" key="1">
    <source>
        <dbReference type="SAM" id="MobiDB-lite"/>
    </source>
</evidence>
<dbReference type="EMBL" id="BARV01000062">
    <property type="protein sequence ID" value="GAH92640.1"/>
    <property type="molecule type" value="Genomic_DNA"/>
</dbReference>
<comment type="caution">
    <text evidence="2">The sequence shown here is derived from an EMBL/GenBank/DDBJ whole genome shotgun (WGS) entry which is preliminary data.</text>
</comment>
<evidence type="ECO:0000313" key="2">
    <source>
        <dbReference type="EMBL" id="GAH92640.1"/>
    </source>
</evidence>
<reference evidence="2" key="1">
    <citation type="journal article" date="2014" name="Front. Microbiol.">
        <title>High frequency of phylogenetically diverse reductive dehalogenase-homologous genes in deep subseafloor sedimentary metagenomes.</title>
        <authorList>
            <person name="Kawai M."/>
            <person name="Futagami T."/>
            <person name="Toyoda A."/>
            <person name="Takaki Y."/>
            <person name="Nishi S."/>
            <person name="Hori S."/>
            <person name="Arai W."/>
            <person name="Tsubouchi T."/>
            <person name="Morono Y."/>
            <person name="Uchiyama I."/>
            <person name="Ito T."/>
            <person name="Fujiyama A."/>
            <person name="Inagaki F."/>
            <person name="Takami H."/>
        </authorList>
    </citation>
    <scope>NUCLEOTIDE SEQUENCE</scope>
    <source>
        <strain evidence="2">Expedition CK06-06</strain>
    </source>
</reference>
<protein>
    <submittedName>
        <fullName evidence="2">Uncharacterized protein</fullName>
    </submittedName>
</protein>
<accession>X1KG85</accession>
<name>X1KG85_9ZZZZ</name>
<gene>
    <name evidence="2" type="ORF">S06H3_00368</name>
</gene>
<organism evidence="2">
    <name type="scientific">marine sediment metagenome</name>
    <dbReference type="NCBI Taxonomy" id="412755"/>
    <lineage>
        <taxon>unclassified sequences</taxon>
        <taxon>metagenomes</taxon>
        <taxon>ecological metagenomes</taxon>
    </lineage>
</organism>